<evidence type="ECO:0000313" key="14">
    <source>
        <dbReference type="Proteomes" id="UP001218218"/>
    </source>
</evidence>
<dbReference type="Proteomes" id="UP001218218">
    <property type="component" value="Unassembled WGS sequence"/>
</dbReference>
<dbReference type="PROSITE" id="PS00107">
    <property type="entry name" value="PROTEIN_KINASE_ATP"/>
    <property type="match status" value="1"/>
</dbReference>
<dbReference type="GO" id="GO:0008353">
    <property type="term" value="F:RNA polymerase II CTD heptapeptide repeat kinase activity"/>
    <property type="evidence" value="ECO:0007669"/>
    <property type="project" value="UniProtKB-EC"/>
</dbReference>
<reference evidence="13" key="1">
    <citation type="submission" date="2023-03" db="EMBL/GenBank/DDBJ databases">
        <title>Massive genome expansion in bonnet fungi (Mycena s.s.) driven by repeated elements and novel gene families across ecological guilds.</title>
        <authorList>
            <consortium name="Lawrence Berkeley National Laboratory"/>
            <person name="Harder C.B."/>
            <person name="Miyauchi S."/>
            <person name="Viragh M."/>
            <person name="Kuo A."/>
            <person name="Thoen E."/>
            <person name="Andreopoulos B."/>
            <person name="Lu D."/>
            <person name="Skrede I."/>
            <person name="Drula E."/>
            <person name="Henrissat B."/>
            <person name="Morin E."/>
            <person name="Kohler A."/>
            <person name="Barry K."/>
            <person name="LaButti K."/>
            <person name="Morin E."/>
            <person name="Salamov A."/>
            <person name="Lipzen A."/>
            <person name="Mereny Z."/>
            <person name="Hegedus B."/>
            <person name="Baldrian P."/>
            <person name="Stursova M."/>
            <person name="Weitz H."/>
            <person name="Taylor A."/>
            <person name="Grigoriev I.V."/>
            <person name="Nagy L.G."/>
            <person name="Martin F."/>
            <person name="Kauserud H."/>
        </authorList>
    </citation>
    <scope>NUCLEOTIDE SEQUENCE</scope>
    <source>
        <strain evidence="13">CBHHK002</strain>
    </source>
</reference>
<dbReference type="PANTHER" id="PTHR24056">
    <property type="entry name" value="CELL DIVISION PROTEIN KINASE"/>
    <property type="match status" value="1"/>
</dbReference>
<feature type="compositionally biased region" description="Low complexity" evidence="11">
    <location>
        <begin position="137"/>
        <end position="148"/>
    </location>
</feature>
<dbReference type="FunFam" id="1.10.510.10:FF:000415">
    <property type="entry name" value="CMGC/CDK/CRK7 protein kinase, variant"/>
    <property type="match status" value="1"/>
</dbReference>
<dbReference type="PANTHER" id="PTHR24056:SF546">
    <property type="entry name" value="CYCLIN-DEPENDENT KINASE 12"/>
    <property type="match status" value="1"/>
</dbReference>
<evidence type="ECO:0000256" key="8">
    <source>
        <dbReference type="ARBA" id="ARBA00049280"/>
    </source>
</evidence>
<organism evidence="13 14">
    <name type="scientific">Mycena albidolilacea</name>
    <dbReference type="NCBI Taxonomy" id="1033008"/>
    <lineage>
        <taxon>Eukaryota</taxon>
        <taxon>Fungi</taxon>
        <taxon>Dikarya</taxon>
        <taxon>Basidiomycota</taxon>
        <taxon>Agaricomycotina</taxon>
        <taxon>Agaricomycetes</taxon>
        <taxon>Agaricomycetidae</taxon>
        <taxon>Agaricales</taxon>
        <taxon>Marasmiineae</taxon>
        <taxon>Mycenaceae</taxon>
        <taxon>Mycena</taxon>
    </lineage>
</organism>
<dbReference type="GO" id="GO:0005524">
    <property type="term" value="F:ATP binding"/>
    <property type="evidence" value="ECO:0007669"/>
    <property type="project" value="UniProtKB-UniRule"/>
</dbReference>
<evidence type="ECO:0000313" key="13">
    <source>
        <dbReference type="EMBL" id="KAJ7368340.1"/>
    </source>
</evidence>
<feature type="domain" description="Protein kinase" evidence="12">
    <location>
        <begin position="172"/>
        <end position="456"/>
    </location>
</feature>
<evidence type="ECO:0000259" key="12">
    <source>
        <dbReference type="PROSITE" id="PS50011"/>
    </source>
</evidence>
<evidence type="ECO:0000256" key="7">
    <source>
        <dbReference type="ARBA" id="ARBA00022840"/>
    </source>
</evidence>
<keyword evidence="3 10" id="KW-0723">Serine/threonine-protein kinase</keyword>
<feature type="compositionally biased region" description="Low complexity" evidence="11">
    <location>
        <begin position="113"/>
        <end position="125"/>
    </location>
</feature>
<dbReference type="EC" id="2.7.11.23" evidence="2"/>
<dbReference type="CDD" id="cd07840">
    <property type="entry name" value="STKc_CDK9_like"/>
    <property type="match status" value="1"/>
</dbReference>
<feature type="binding site" evidence="9">
    <location>
        <position position="201"/>
    </location>
    <ligand>
        <name>ATP</name>
        <dbReference type="ChEBI" id="CHEBI:30616"/>
    </ligand>
</feature>
<dbReference type="GO" id="GO:0030332">
    <property type="term" value="F:cyclin binding"/>
    <property type="evidence" value="ECO:0007669"/>
    <property type="project" value="TreeGrafter"/>
</dbReference>
<evidence type="ECO:0000256" key="3">
    <source>
        <dbReference type="ARBA" id="ARBA00022527"/>
    </source>
</evidence>
<dbReference type="InterPro" id="IPR011009">
    <property type="entry name" value="Kinase-like_dom_sf"/>
</dbReference>
<dbReference type="AlphaFoldDB" id="A0AAD7AV51"/>
<keyword evidence="4" id="KW-0808">Transferase</keyword>
<evidence type="ECO:0000256" key="4">
    <source>
        <dbReference type="ARBA" id="ARBA00022679"/>
    </source>
</evidence>
<dbReference type="PROSITE" id="PS50011">
    <property type="entry name" value="PROTEIN_KINASE_DOM"/>
    <property type="match status" value="1"/>
</dbReference>
<feature type="compositionally biased region" description="Basic and acidic residues" evidence="11">
    <location>
        <begin position="85"/>
        <end position="104"/>
    </location>
</feature>
<dbReference type="InterPro" id="IPR017441">
    <property type="entry name" value="Protein_kinase_ATP_BS"/>
</dbReference>
<evidence type="ECO:0000256" key="9">
    <source>
        <dbReference type="PROSITE-ProRule" id="PRU10141"/>
    </source>
</evidence>
<gene>
    <name evidence="13" type="ORF">DFH08DRAFT_947263</name>
</gene>
<dbReference type="GO" id="GO:0032968">
    <property type="term" value="P:positive regulation of transcription elongation by RNA polymerase II"/>
    <property type="evidence" value="ECO:0007669"/>
    <property type="project" value="TreeGrafter"/>
</dbReference>
<feature type="region of interest" description="Disordered" evidence="11">
    <location>
        <begin position="19"/>
        <end position="164"/>
    </location>
</feature>
<dbReference type="Gene3D" id="1.10.510.10">
    <property type="entry name" value="Transferase(Phosphotransferase) domain 1"/>
    <property type="match status" value="1"/>
</dbReference>
<evidence type="ECO:0000256" key="11">
    <source>
        <dbReference type="SAM" id="MobiDB-lite"/>
    </source>
</evidence>
<dbReference type="InterPro" id="IPR008271">
    <property type="entry name" value="Ser/Thr_kinase_AS"/>
</dbReference>
<protein>
    <recommendedName>
        <fullName evidence="2">[RNA-polymerase]-subunit kinase</fullName>
        <ecNumber evidence="2">2.7.11.23</ecNumber>
    </recommendedName>
</protein>
<keyword evidence="7 9" id="KW-0067">ATP-binding</keyword>
<evidence type="ECO:0000256" key="5">
    <source>
        <dbReference type="ARBA" id="ARBA00022741"/>
    </source>
</evidence>
<proteinExistence type="inferred from homology"/>
<feature type="compositionally biased region" description="Polar residues" evidence="11">
    <location>
        <begin position="155"/>
        <end position="164"/>
    </location>
</feature>
<evidence type="ECO:0000256" key="2">
    <source>
        <dbReference type="ARBA" id="ARBA00012409"/>
    </source>
</evidence>
<accession>A0AAD7AV51</accession>
<dbReference type="InterPro" id="IPR050108">
    <property type="entry name" value="CDK"/>
</dbReference>
<evidence type="ECO:0000256" key="10">
    <source>
        <dbReference type="RuleBase" id="RU000304"/>
    </source>
</evidence>
<dbReference type="Pfam" id="PF00069">
    <property type="entry name" value="Pkinase"/>
    <property type="match status" value="1"/>
</dbReference>
<keyword evidence="14" id="KW-1185">Reference proteome</keyword>
<keyword evidence="6" id="KW-0418">Kinase</keyword>
<comment type="catalytic activity">
    <reaction evidence="8">
        <text>[DNA-directed RNA polymerase] + ATP = phospho-[DNA-directed RNA polymerase] + ADP + H(+)</text>
        <dbReference type="Rhea" id="RHEA:10216"/>
        <dbReference type="Rhea" id="RHEA-COMP:11321"/>
        <dbReference type="Rhea" id="RHEA-COMP:11322"/>
        <dbReference type="ChEBI" id="CHEBI:15378"/>
        <dbReference type="ChEBI" id="CHEBI:30616"/>
        <dbReference type="ChEBI" id="CHEBI:43176"/>
        <dbReference type="ChEBI" id="CHEBI:68546"/>
        <dbReference type="ChEBI" id="CHEBI:456216"/>
        <dbReference type="EC" id="2.7.11.23"/>
    </reaction>
</comment>
<dbReference type="GO" id="GO:0008024">
    <property type="term" value="C:cyclin/CDK positive transcription elongation factor complex"/>
    <property type="evidence" value="ECO:0007669"/>
    <property type="project" value="TreeGrafter"/>
</dbReference>
<dbReference type="Gene3D" id="3.30.200.20">
    <property type="entry name" value="Phosphorylase Kinase, domain 1"/>
    <property type="match status" value="1"/>
</dbReference>
<dbReference type="SMART" id="SM00220">
    <property type="entry name" value="S_TKc"/>
    <property type="match status" value="1"/>
</dbReference>
<keyword evidence="5 9" id="KW-0547">Nucleotide-binding</keyword>
<dbReference type="InterPro" id="IPR000719">
    <property type="entry name" value="Prot_kinase_dom"/>
</dbReference>
<evidence type="ECO:0000256" key="1">
    <source>
        <dbReference type="ARBA" id="ARBA00006485"/>
    </source>
</evidence>
<dbReference type="EMBL" id="JARIHO010000001">
    <property type="protein sequence ID" value="KAJ7368340.1"/>
    <property type="molecule type" value="Genomic_DNA"/>
</dbReference>
<evidence type="ECO:0000256" key="6">
    <source>
        <dbReference type="ARBA" id="ARBA00022777"/>
    </source>
</evidence>
<comment type="caution">
    <text evidence="13">The sequence shown here is derived from an EMBL/GenBank/DDBJ whole genome shotgun (WGS) entry which is preliminary data.</text>
</comment>
<sequence length="492" mass="55468">MPPPTIIPALHAPRFVPELPRPTLAKPMAPTRIIPKNAGFKPIGQNSSSLKRFFPGDEEDMDISSDLSVVEQDPPDQSTSNHTLEPPHADKPMPTHPAPDHIADDPPLPRLPSSPLAASRSSSVVMEEEPSEPPAVEPQLPTPLQTPRQPEPDMNDNTGASTPSIQSRTELYAIVGQVGEGTFGKVYKAQNTVTKRHVALKRIRMESEKEGFPVTAMREIKLLQSLSHENIVRLYEMMVSNGSVYMVFEYLEHDLTGILSQTQFSFSDAHLKSLSHQMLAGLAYLHHKGVVHRDIKGSNILINNRGELKLADFGLARFYQKRRRTDYTNRVITLWYRPPELLFGATVYGPEVDMWSAGCIMLELFTKKPVFQGNDEIHQLDTIYKVIGTPTADRWTDVANLPWYELVKPRDEIPNHFREMFRKWMTEGALDLAERLLSYDPAARATAVQAIDAPYFTQEDPPAMAPVGLATLHGEWHELDTKRERARKRKKE</sequence>
<comment type="similarity">
    <text evidence="1">Belongs to the protein kinase superfamily. CMGC Ser/Thr protein kinase family. CDC2/CDKX subfamily.</text>
</comment>
<name>A0AAD7AV51_9AGAR</name>
<dbReference type="PROSITE" id="PS00108">
    <property type="entry name" value="PROTEIN_KINASE_ST"/>
    <property type="match status" value="1"/>
</dbReference>
<dbReference type="SUPFAM" id="SSF56112">
    <property type="entry name" value="Protein kinase-like (PK-like)"/>
    <property type="match status" value="1"/>
</dbReference>
<dbReference type="FunFam" id="3.30.200.20:FF:000270">
    <property type="entry name" value="Serine/threonine-protein kinase bur1"/>
    <property type="match status" value="1"/>
</dbReference>